<name>A0AAV4PFB6_9ARAC</name>
<dbReference type="Proteomes" id="UP001054837">
    <property type="component" value="Unassembled WGS sequence"/>
</dbReference>
<feature type="transmembrane region" description="Helical" evidence="1">
    <location>
        <begin position="12"/>
        <end position="28"/>
    </location>
</feature>
<comment type="caution">
    <text evidence="2">The sequence shown here is derived from an EMBL/GenBank/DDBJ whole genome shotgun (WGS) entry which is preliminary data.</text>
</comment>
<sequence length="131" mass="15140">MVRSGDGKRNGMISCILITGCYVSYAIAQSWAPESIICFADLASFFFFFRFWSELKSLEMLLIVLWMIWISHCDVRKWFNRIPSNEMTDSGETLKRIQERLGAENLIRKASQARVLRQSTLKDTPSLSPYC</sequence>
<gene>
    <name evidence="2" type="ORF">CDAR_228751</name>
</gene>
<accession>A0AAV4PFB6</accession>
<keyword evidence="1" id="KW-0812">Transmembrane</keyword>
<dbReference type="PROSITE" id="PS51257">
    <property type="entry name" value="PROKAR_LIPOPROTEIN"/>
    <property type="match status" value="1"/>
</dbReference>
<evidence type="ECO:0000256" key="1">
    <source>
        <dbReference type="SAM" id="Phobius"/>
    </source>
</evidence>
<dbReference type="AlphaFoldDB" id="A0AAV4PFB6"/>
<keyword evidence="1" id="KW-1133">Transmembrane helix</keyword>
<keyword evidence="3" id="KW-1185">Reference proteome</keyword>
<protein>
    <submittedName>
        <fullName evidence="2">Uncharacterized protein</fullName>
    </submittedName>
</protein>
<keyword evidence="1" id="KW-0472">Membrane</keyword>
<reference evidence="2 3" key="1">
    <citation type="submission" date="2021-06" db="EMBL/GenBank/DDBJ databases">
        <title>Caerostris darwini draft genome.</title>
        <authorList>
            <person name="Kono N."/>
            <person name="Arakawa K."/>
        </authorList>
    </citation>
    <scope>NUCLEOTIDE SEQUENCE [LARGE SCALE GENOMIC DNA]</scope>
</reference>
<organism evidence="2 3">
    <name type="scientific">Caerostris darwini</name>
    <dbReference type="NCBI Taxonomy" id="1538125"/>
    <lineage>
        <taxon>Eukaryota</taxon>
        <taxon>Metazoa</taxon>
        <taxon>Ecdysozoa</taxon>
        <taxon>Arthropoda</taxon>
        <taxon>Chelicerata</taxon>
        <taxon>Arachnida</taxon>
        <taxon>Araneae</taxon>
        <taxon>Araneomorphae</taxon>
        <taxon>Entelegynae</taxon>
        <taxon>Araneoidea</taxon>
        <taxon>Araneidae</taxon>
        <taxon>Caerostris</taxon>
    </lineage>
</organism>
<evidence type="ECO:0000313" key="2">
    <source>
        <dbReference type="EMBL" id="GIX95329.1"/>
    </source>
</evidence>
<proteinExistence type="predicted"/>
<evidence type="ECO:0000313" key="3">
    <source>
        <dbReference type="Proteomes" id="UP001054837"/>
    </source>
</evidence>
<dbReference type="EMBL" id="BPLQ01002718">
    <property type="protein sequence ID" value="GIX95329.1"/>
    <property type="molecule type" value="Genomic_DNA"/>
</dbReference>